<dbReference type="GO" id="GO:0003677">
    <property type="term" value="F:DNA binding"/>
    <property type="evidence" value="ECO:0007669"/>
    <property type="project" value="UniProtKB-KW"/>
</dbReference>
<feature type="domain" description="HTH lysR-type" evidence="5">
    <location>
        <begin position="1"/>
        <end position="59"/>
    </location>
</feature>
<evidence type="ECO:0000256" key="2">
    <source>
        <dbReference type="ARBA" id="ARBA00023015"/>
    </source>
</evidence>
<dbReference type="InterPro" id="IPR036390">
    <property type="entry name" value="WH_DNA-bd_sf"/>
</dbReference>
<name>A0A947D2Z9_9HYPH</name>
<sequence>MSNFMDMEIFARVVTAGSMSAAGREMGLSPAVVSKRLRRLEDRLGTRLLQRTTRQISLTEAGHGFYERVIAILASIEEAEAFVSRRSALARGTLKVSAPTSFGRLHIAPHLGPFLVQNPDLAIHLDLSDDFVDIVGGGFDLAIRIAELSDSSLVARRLAPIHRVLCAAPSYLERHGTPRTIADLADHACLTAAPQDHWRLEGPEGIVMVKPVGPIQTNSSEVVRESVLAGLGIALRSTWDVGPDLSAGRLRLVMPHYRASRHVGVHAVYPSRRFLPAKVRVFIDFLAQLYGPSPYWDQGLALLLPAGAGGEGAAAERPAGPEGPIRLAGQPVASLVAN</sequence>
<proteinExistence type="inferred from homology"/>
<dbReference type="AlphaFoldDB" id="A0A947D2Z9"/>
<dbReference type="InterPro" id="IPR000847">
    <property type="entry name" value="LysR_HTH_N"/>
</dbReference>
<dbReference type="InterPro" id="IPR036388">
    <property type="entry name" value="WH-like_DNA-bd_sf"/>
</dbReference>
<evidence type="ECO:0000256" key="1">
    <source>
        <dbReference type="ARBA" id="ARBA00009437"/>
    </source>
</evidence>
<dbReference type="PANTHER" id="PTHR30537">
    <property type="entry name" value="HTH-TYPE TRANSCRIPTIONAL REGULATOR"/>
    <property type="match status" value="1"/>
</dbReference>
<dbReference type="PROSITE" id="PS50931">
    <property type="entry name" value="HTH_LYSR"/>
    <property type="match status" value="1"/>
</dbReference>
<keyword evidence="4" id="KW-0804">Transcription</keyword>
<keyword evidence="7" id="KW-1185">Reference proteome</keyword>
<evidence type="ECO:0000313" key="6">
    <source>
        <dbReference type="EMBL" id="MBT9289358.1"/>
    </source>
</evidence>
<organism evidence="6 7">
    <name type="scientific">Prosthecodimorpha staleyi</name>
    <dbReference type="NCBI Taxonomy" id="2840188"/>
    <lineage>
        <taxon>Bacteria</taxon>
        <taxon>Pseudomonadati</taxon>
        <taxon>Pseudomonadota</taxon>
        <taxon>Alphaproteobacteria</taxon>
        <taxon>Hyphomicrobiales</taxon>
        <taxon>Ancalomicrobiaceae</taxon>
        <taxon>Prosthecodimorpha</taxon>
    </lineage>
</organism>
<dbReference type="FunFam" id="3.40.190.290:FF:000001">
    <property type="entry name" value="Transcriptional regulator, LysR family"/>
    <property type="match status" value="1"/>
</dbReference>
<dbReference type="Pfam" id="PF03466">
    <property type="entry name" value="LysR_substrate"/>
    <property type="match status" value="1"/>
</dbReference>
<comment type="similarity">
    <text evidence="1">Belongs to the LysR transcriptional regulatory family.</text>
</comment>
<evidence type="ECO:0000313" key="7">
    <source>
        <dbReference type="Proteomes" id="UP000766595"/>
    </source>
</evidence>
<protein>
    <submittedName>
        <fullName evidence="6">LysR family transcriptional regulator</fullName>
    </submittedName>
</protein>
<evidence type="ECO:0000259" key="5">
    <source>
        <dbReference type="PROSITE" id="PS50931"/>
    </source>
</evidence>
<dbReference type="RefSeq" id="WP_261967989.1">
    <property type="nucleotide sequence ID" value="NZ_JAHHZF010000003.1"/>
</dbReference>
<evidence type="ECO:0000256" key="4">
    <source>
        <dbReference type="ARBA" id="ARBA00023163"/>
    </source>
</evidence>
<keyword evidence="3" id="KW-0238">DNA-binding</keyword>
<dbReference type="Gene3D" id="3.40.190.290">
    <property type="match status" value="1"/>
</dbReference>
<dbReference type="EMBL" id="JAHHZF010000003">
    <property type="protein sequence ID" value="MBT9289358.1"/>
    <property type="molecule type" value="Genomic_DNA"/>
</dbReference>
<dbReference type="InterPro" id="IPR058163">
    <property type="entry name" value="LysR-type_TF_proteobact-type"/>
</dbReference>
<comment type="caution">
    <text evidence="6">The sequence shown here is derived from an EMBL/GenBank/DDBJ whole genome shotgun (WGS) entry which is preliminary data.</text>
</comment>
<dbReference type="Proteomes" id="UP000766595">
    <property type="component" value="Unassembled WGS sequence"/>
</dbReference>
<reference evidence="6 7" key="1">
    <citation type="submission" date="2021-06" db="EMBL/GenBank/DDBJ databases">
        <authorList>
            <person name="Grouzdev D.S."/>
            <person name="Koziaeva V."/>
        </authorList>
    </citation>
    <scope>NUCLEOTIDE SEQUENCE [LARGE SCALE GENOMIC DNA]</scope>
    <source>
        <strain evidence="6 7">22</strain>
    </source>
</reference>
<dbReference type="Gene3D" id="1.10.10.10">
    <property type="entry name" value="Winged helix-like DNA-binding domain superfamily/Winged helix DNA-binding domain"/>
    <property type="match status" value="1"/>
</dbReference>
<dbReference type="InterPro" id="IPR005119">
    <property type="entry name" value="LysR_subst-bd"/>
</dbReference>
<evidence type="ECO:0000256" key="3">
    <source>
        <dbReference type="ARBA" id="ARBA00023125"/>
    </source>
</evidence>
<keyword evidence="2" id="KW-0805">Transcription regulation</keyword>
<dbReference type="PANTHER" id="PTHR30537:SF5">
    <property type="entry name" value="HTH-TYPE TRANSCRIPTIONAL ACTIVATOR TTDR-RELATED"/>
    <property type="match status" value="1"/>
</dbReference>
<dbReference type="FunFam" id="1.10.10.10:FF:000001">
    <property type="entry name" value="LysR family transcriptional regulator"/>
    <property type="match status" value="1"/>
</dbReference>
<gene>
    <name evidence="6" type="ORF">KL771_07840</name>
</gene>
<dbReference type="CDD" id="cd08422">
    <property type="entry name" value="PBP2_CrgA_like"/>
    <property type="match status" value="1"/>
</dbReference>
<dbReference type="SUPFAM" id="SSF46785">
    <property type="entry name" value="Winged helix' DNA-binding domain"/>
    <property type="match status" value="1"/>
</dbReference>
<dbReference type="GO" id="GO:0003700">
    <property type="term" value="F:DNA-binding transcription factor activity"/>
    <property type="evidence" value="ECO:0007669"/>
    <property type="project" value="InterPro"/>
</dbReference>
<accession>A0A947D2Z9</accession>
<dbReference type="SUPFAM" id="SSF53850">
    <property type="entry name" value="Periplasmic binding protein-like II"/>
    <property type="match status" value="1"/>
</dbReference>
<dbReference type="Pfam" id="PF00126">
    <property type="entry name" value="HTH_1"/>
    <property type="match status" value="1"/>
</dbReference>